<dbReference type="PANTHER" id="PTHR30086:SF20">
    <property type="entry name" value="ARGININE EXPORTER PROTEIN ARGO-RELATED"/>
    <property type="match status" value="1"/>
</dbReference>
<dbReference type="AlphaFoldDB" id="A0A934I9B5"/>
<evidence type="ECO:0000256" key="2">
    <source>
        <dbReference type="ARBA" id="ARBA00022475"/>
    </source>
</evidence>
<keyword evidence="2" id="KW-1003">Cell membrane</keyword>
<evidence type="ECO:0000256" key="1">
    <source>
        <dbReference type="ARBA" id="ARBA00004651"/>
    </source>
</evidence>
<dbReference type="Pfam" id="PF01810">
    <property type="entry name" value="LysE"/>
    <property type="match status" value="1"/>
</dbReference>
<keyword evidence="4 6" id="KW-1133">Transmembrane helix</keyword>
<protein>
    <submittedName>
        <fullName evidence="7">LysE family transporter</fullName>
    </submittedName>
</protein>
<reference evidence="7" key="1">
    <citation type="submission" date="2020-12" db="EMBL/GenBank/DDBJ databases">
        <title>Sanguibacter suaedae sp. nov., isolated from Suaeda aralocaspica.</title>
        <authorList>
            <person name="Ma Q."/>
        </authorList>
    </citation>
    <scope>NUCLEOTIDE SEQUENCE</scope>
    <source>
        <strain evidence="7">YZGR15</strain>
    </source>
</reference>
<dbReference type="EMBL" id="JAEINH010000001">
    <property type="protein sequence ID" value="MBI9113738.1"/>
    <property type="molecule type" value="Genomic_DNA"/>
</dbReference>
<comment type="caution">
    <text evidence="7">The sequence shown here is derived from an EMBL/GenBank/DDBJ whole genome shotgun (WGS) entry which is preliminary data.</text>
</comment>
<proteinExistence type="predicted"/>
<evidence type="ECO:0000256" key="4">
    <source>
        <dbReference type="ARBA" id="ARBA00022989"/>
    </source>
</evidence>
<accession>A0A934I9B5</accession>
<sequence>MTLVLLALTVLPFVVSPGASFAITIDAASSGDRRAPVKVWAGTALGITVIASIAALSGVARFLAENATARSVFGVAGGTVLVILGVGSLVKARRSTHLTTPGPRPARQLVLWAFLALITNVKALSLYALVVPGLGTDDLAGPALFFLFAGVHVVMLLLWLTLVGEGVRRIPSIGTSPRVRAGLLSVAAVTLIVIGTLTLAEALR</sequence>
<feature type="transmembrane region" description="Helical" evidence="6">
    <location>
        <begin position="110"/>
        <end position="131"/>
    </location>
</feature>
<name>A0A934I9B5_9MICO</name>
<dbReference type="Proteomes" id="UP000602087">
    <property type="component" value="Unassembled WGS sequence"/>
</dbReference>
<keyword evidence="3 6" id="KW-0812">Transmembrane</keyword>
<evidence type="ECO:0000256" key="5">
    <source>
        <dbReference type="ARBA" id="ARBA00023136"/>
    </source>
</evidence>
<dbReference type="GO" id="GO:0005886">
    <property type="term" value="C:plasma membrane"/>
    <property type="evidence" value="ECO:0007669"/>
    <property type="project" value="UniProtKB-SubCell"/>
</dbReference>
<feature type="transmembrane region" description="Helical" evidence="6">
    <location>
        <begin position="182"/>
        <end position="203"/>
    </location>
</feature>
<gene>
    <name evidence="7" type="ORF">JAV76_01765</name>
</gene>
<comment type="subcellular location">
    <subcellularLocation>
        <location evidence="1">Cell membrane</location>
        <topology evidence="1">Multi-pass membrane protein</topology>
    </subcellularLocation>
</comment>
<keyword evidence="5 6" id="KW-0472">Membrane</keyword>
<dbReference type="InterPro" id="IPR001123">
    <property type="entry name" value="LeuE-type"/>
</dbReference>
<evidence type="ECO:0000256" key="3">
    <source>
        <dbReference type="ARBA" id="ARBA00022692"/>
    </source>
</evidence>
<dbReference type="GO" id="GO:0015171">
    <property type="term" value="F:amino acid transmembrane transporter activity"/>
    <property type="evidence" value="ECO:0007669"/>
    <property type="project" value="TreeGrafter"/>
</dbReference>
<evidence type="ECO:0000313" key="8">
    <source>
        <dbReference type="Proteomes" id="UP000602087"/>
    </source>
</evidence>
<feature type="transmembrane region" description="Helical" evidence="6">
    <location>
        <begin position="143"/>
        <end position="162"/>
    </location>
</feature>
<keyword evidence="8" id="KW-1185">Reference proteome</keyword>
<dbReference type="RefSeq" id="WP_198732290.1">
    <property type="nucleotide sequence ID" value="NZ_JAEINH010000001.1"/>
</dbReference>
<organism evidence="7 8">
    <name type="scientific">Sanguibacter suaedae</name>
    <dbReference type="NCBI Taxonomy" id="2795737"/>
    <lineage>
        <taxon>Bacteria</taxon>
        <taxon>Bacillati</taxon>
        <taxon>Actinomycetota</taxon>
        <taxon>Actinomycetes</taxon>
        <taxon>Micrococcales</taxon>
        <taxon>Sanguibacteraceae</taxon>
        <taxon>Sanguibacter</taxon>
    </lineage>
</organism>
<feature type="transmembrane region" description="Helical" evidence="6">
    <location>
        <begin position="38"/>
        <end position="60"/>
    </location>
</feature>
<dbReference type="PANTHER" id="PTHR30086">
    <property type="entry name" value="ARGININE EXPORTER PROTEIN ARGO"/>
    <property type="match status" value="1"/>
</dbReference>
<feature type="transmembrane region" description="Helical" evidence="6">
    <location>
        <begin position="72"/>
        <end position="90"/>
    </location>
</feature>
<evidence type="ECO:0000256" key="6">
    <source>
        <dbReference type="SAM" id="Phobius"/>
    </source>
</evidence>
<evidence type="ECO:0000313" key="7">
    <source>
        <dbReference type="EMBL" id="MBI9113738.1"/>
    </source>
</evidence>